<evidence type="ECO:0000313" key="3">
    <source>
        <dbReference type="Proteomes" id="UP000266841"/>
    </source>
</evidence>
<accession>K0S409</accession>
<gene>
    <name evidence="2" type="ORF">THAOC_24575</name>
</gene>
<dbReference type="EMBL" id="AGNL01033485">
    <property type="protein sequence ID" value="EJK55666.1"/>
    <property type="molecule type" value="Genomic_DNA"/>
</dbReference>
<name>K0S409_THAOC</name>
<feature type="non-terminal residue" evidence="2">
    <location>
        <position position="1"/>
    </location>
</feature>
<dbReference type="Proteomes" id="UP000266841">
    <property type="component" value="Unassembled WGS sequence"/>
</dbReference>
<reference evidence="2 3" key="1">
    <citation type="journal article" date="2012" name="Genome Biol.">
        <title>Genome and low-iron response of an oceanic diatom adapted to chronic iron limitation.</title>
        <authorList>
            <person name="Lommer M."/>
            <person name="Specht M."/>
            <person name="Roy A.S."/>
            <person name="Kraemer L."/>
            <person name="Andreson R."/>
            <person name="Gutowska M.A."/>
            <person name="Wolf J."/>
            <person name="Bergner S.V."/>
            <person name="Schilhabel M.B."/>
            <person name="Klostermeier U.C."/>
            <person name="Beiko R.G."/>
            <person name="Rosenstiel P."/>
            <person name="Hippler M."/>
            <person name="Laroche J."/>
        </authorList>
    </citation>
    <scope>NUCLEOTIDE SEQUENCE [LARGE SCALE GENOMIC DNA]</scope>
    <source>
        <strain evidence="2 3">CCMP1005</strain>
    </source>
</reference>
<feature type="compositionally biased region" description="Basic and acidic residues" evidence="1">
    <location>
        <begin position="12"/>
        <end position="30"/>
    </location>
</feature>
<keyword evidence="3" id="KW-1185">Reference proteome</keyword>
<protein>
    <submittedName>
        <fullName evidence="2">Uncharacterized protein</fullName>
    </submittedName>
</protein>
<sequence>SNVLLRKEIWSRRRLEDGPSRRLGGDKDHQQPVGSGSGLGCHPQRSNRSGMRLTVEPGEPSTSEQGMK</sequence>
<evidence type="ECO:0000256" key="1">
    <source>
        <dbReference type="SAM" id="MobiDB-lite"/>
    </source>
</evidence>
<feature type="region of interest" description="Disordered" evidence="1">
    <location>
        <begin position="12"/>
        <end position="68"/>
    </location>
</feature>
<evidence type="ECO:0000313" key="2">
    <source>
        <dbReference type="EMBL" id="EJK55666.1"/>
    </source>
</evidence>
<proteinExistence type="predicted"/>
<comment type="caution">
    <text evidence="2">The sequence shown here is derived from an EMBL/GenBank/DDBJ whole genome shotgun (WGS) entry which is preliminary data.</text>
</comment>
<dbReference type="AlphaFoldDB" id="K0S409"/>
<organism evidence="2 3">
    <name type="scientific">Thalassiosira oceanica</name>
    <name type="common">Marine diatom</name>
    <dbReference type="NCBI Taxonomy" id="159749"/>
    <lineage>
        <taxon>Eukaryota</taxon>
        <taxon>Sar</taxon>
        <taxon>Stramenopiles</taxon>
        <taxon>Ochrophyta</taxon>
        <taxon>Bacillariophyta</taxon>
        <taxon>Coscinodiscophyceae</taxon>
        <taxon>Thalassiosirophycidae</taxon>
        <taxon>Thalassiosirales</taxon>
        <taxon>Thalassiosiraceae</taxon>
        <taxon>Thalassiosira</taxon>
    </lineage>
</organism>